<gene>
    <name evidence="2" type="ORF">MELLADRAFT_69605</name>
</gene>
<dbReference type="GeneID" id="18931273"/>
<evidence type="ECO:0000313" key="2">
    <source>
        <dbReference type="EMBL" id="EGF98041.1"/>
    </source>
</evidence>
<feature type="region of interest" description="Disordered" evidence="1">
    <location>
        <begin position="544"/>
        <end position="676"/>
    </location>
</feature>
<feature type="compositionally biased region" description="Polar residues" evidence="1">
    <location>
        <begin position="23"/>
        <end position="34"/>
    </location>
</feature>
<feature type="compositionally biased region" description="Low complexity" evidence="1">
    <location>
        <begin position="61"/>
        <end position="72"/>
    </location>
</feature>
<feature type="compositionally biased region" description="Polar residues" evidence="1">
    <location>
        <begin position="461"/>
        <end position="476"/>
    </location>
</feature>
<feature type="compositionally biased region" description="Polar residues" evidence="1">
    <location>
        <begin position="200"/>
        <end position="216"/>
    </location>
</feature>
<dbReference type="HOGENOM" id="CLU_331517_0_0_1"/>
<dbReference type="OrthoDB" id="2507488at2759"/>
<feature type="compositionally biased region" description="Polar residues" evidence="1">
    <location>
        <begin position="576"/>
        <end position="586"/>
    </location>
</feature>
<dbReference type="KEGG" id="mlr:MELLADRAFT_69605"/>
<reference evidence="3" key="1">
    <citation type="journal article" date="2011" name="Proc. Natl. Acad. Sci. U.S.A.">
        <title>Obligate biotrophy features unraveled by the genomic analysis of rust fungi.</title>
        <authorList>
            <person name="Duplessis S."/>
            <person name="Cuomo C.A."/>
            <person name="Lin Y.-C."/>
            <person name="Aerts A."/>
            <person name="Tisserant E."/>
            <person name="Veneault-Fourrey C."/>
            <person name="Joly D.L."/>
            <person name="Hacquard S."/>
            <person name="Amselem J."/>
            <person name="Cantarel B.L."/>
            <person name="Chiu R."/>
            <person name="Coutinho P.M."/>
            <person name="Feau N."/>
            <person name="Field M."/>
            <person name="Frey P."/>
            <person name="Gelhaye E."/>
            <person name="Goldberg J."/>
            <person name="Grabherr M.G."/>
            <person name="Kodira C.D."/>
            <person name="Kohler A."/>
            <person name="Kuees U."/>
            <person name="Lindquist E.A."/>
            <person name="Lucas S.M."/>
            <person name="Mago R."/>
            <person name="Mauceli E."/>
            <person name="Morin E."/>
            <person name="Murat C."/>
            <person name="Pangilinan J.L."/>
            <person name="Park R."/>
            <person name="Pearson M."/>
            <person name="Quesneville H."/>
            <person name="Rouhier N."/>
            <person name="Sakthikumar S."/>
            <person name="Salamov A.A."/>
            <person name="Schmutz J."/>
            <person name="Selles B."/>
            <person name="Shapiro H."/>
            <person name="Tanguay P."/>
            <person name="Tuskan G.A."/>
            <person name="Henrissat B."/>
            <person name="Van de Peer Y."/>
            <person name="Rouze P."/>
            <person name="Ellis J.G."/>
            <person name="Dodds P.N."/>
            <person name="Schein J.E."/>
            <person name="Zhong S."/>
            <person name="Hamelin R.C."/>
            <person name="Grigoriev I.V."/>
            <person name="Szabo L.J."/>
            <person name="Martin F."/>
        </authorList>
    </citation>
    <scope>NUCLEOTIDE SEQUENCE [LARGE SCALE GENOMIC DNA]</scope>
    <source>
        <strain evidence="3">98AG31 / pathotype 3-4-7</strain>
    </source>
</reference>
<feature type="compositionally biased region" description="Low complexity" evidence="1">
    <location>
        <begin position="344"/>
        <end position="366"/>
    </location>
</feature>
<dbReference type="RefSeq" id="XP_007418680.1">
    <property type="nucleotide sequence ID" value="XM_007418618.1"/>
</dbReference>
<feature type="region of interest" description="Disordered" evidence="1">
    <location>
        <begin position="23"/>
        <end position="85"/>
    </location>
</feature>
<feature type="region of interest" description="Disordered" evidence="1">
    <location>
        <begin position="157"/>
        <end position="182"/>
    </location>
</feature>
<feature type="compositionally biased region" description="Polar residues" evidence="1">
    <location>
        <begin position="376"/>
        <end position="386"/>
    </location>
</feature>
<feature type="compositionally biased region" description="Acidic residues" evidence="1">
    <location>
        <begin position="159"/>
        <end position="182"/>
    </location>
</feature>
<feature type="compositionally biased region" description="Basic residues" evidence="1">
    <location>
        <begin position="387"/>
        <end position="398"/>
    </location>
</feature>
<feature type="compositionally biased region" description="Pro residues" evidence="1">
    <location>
        <begin position="607"/>
        <end position="620"/>
    </location>
</feature>
<feature type="compositionally biased region" description="Pro residues" evidence="1">
    <location>
        <begin position="848"/>
        <end position="864"/>
    </location>
</feature>
<accession>F4SBC7</accession>
<protein>
    <submittedName>
        <fullName evidence="2">Uncharacterized protein</fullName>
    </submittedName>
</protein>
<feature type="compositionally biased region" description="Basic and acidic residues" evidence="1">
    <location>
        <begin position="440"/>
        <end position="452"/>
    </location>
</feature>
<feature type="compositionally biased region" description="Low complexity" evidence="1">
    <location>
        <begin position="800"/>
        <end position="847"/>
    </location>
</feature>
<feature type="region of interest" description="Disordered" evidence="1">
    <location>
        <begin position="798"/>
        <end position="864"/>
    </location>
</feature>
<feature type="compositionally biased region" description="Low complexity" evidence="1">
    <location>
        <begin position="621"/>
        <end position="635"/>
    </location>
</feature>
<feature type="region of interest" description="Disordered" evidence="1">
    <location>
        <begin position="436"/>
        <end position="487"/>
    </location>
</feature>
<proteinExistence type="predicted"/>
<sequence>MFKLITFDSLIDLYFSNSISNLENTPEAQPSLRTIRSLPQRRNKRPRLNHIESPPPPPESSSPTEASRSESPVTPPTRLLPFHSPRTKEAIATLTDSVAAFNIRRSSRKPMTSEIVRLASPLDLPDGSDHYSYGAPRLEIGSCLEEYENHQVGQLANGVDEEDEEDAEDAPEEDQQVEDEVDEADQDFSGYAFLSAGHPKQTSSTNQSSLADQPNANRKKRKVPSTVVIPLAHPVIQYGLEYELRPANVSSPYTLPHTMAHTTPAFGQLLRAAQLEGEGGEYDDAEEEEEDVSASTTPVDFTNPVTLAKALSSHHVKMMKKPISSPRHYGRQLHKLALSRLLIRSSPGPSSSSHLGSISTPDQSTKTPKKTKSPSLTARNNSASKRTPNRKTPLRPKPKAPLSKLKMPVLPNLYDPSLPLEVAYPTTVDPARLTKLRSHSNREQVEENHSPRFEVFPRPSSVDQSRRPSLTMPNHANESEDGSDGHSLRGEFSFRLEIAEINHRLVALHIAISDERKTREAQIKEAMKIAMEQQHDLRQHIRRSDTAKLSLGDAEGRSDQRSITVGKDSIKGETTPMKSSGLTSNNRRSKSHMSQRPLTSNVDHGPSGPPPSEPPPPLPSGPHTNSSSANLSLNNPNGRIPEPSPKKNGKKGKKKRSAHANANNIHHRDNYVPSRLPTTHQQTTTVAGQGVLGTELATMDLLAKDYDPTGTRSSLHPFIDPNLSVLREGDTETSPSANNGSHSQLGSSAIAKFFVEPDEWICGFCEYELWFGEELSLIKVIKNRKMILRRRKRAKERAARAAAGIKNPSNPGTGPTNSSGNNGLASSSSSGTNNNKNIVNPVHSNNPSIPPPPPPPPTSSPASP</sequence>
<feature type="compositionally biased region" description="Basic residues" evidence="1">
    <location>
        <begin position="647"/>
        <end position="658"/>
    </location>
</feature>
<feature type="compositionally biased region" description="Acidic residues" evidence="1">
    <location>
        <begin position="278"/>
        <end position="292"/>
    </location>
</feature>
<feature type="region of interest" description="Disordered" evidence="1">
    <location>
        <begin position="278"/>
        <end position="300"/>
    </location>
</feature>
<dbReference type="AlphaFoldDB" id="F4SBC7"/>
<name>F4SBC7_MELLP</name>
<dbReference type="InParanoid" id="F4SBC7"/>
<dbReference type="EMBL" id="GL883187">
    <property type="protein sequence ID" value="EGF98041.1"/>
    <property type="molecule type" value="Genomic_DNA"/>
</dbReference>
<feature type="region of interest" description="Disordered" evidence="1">
    <location>
        <begin position="344"/>
        <end position="405"/>
    </location>
</feature>
<feature type="region of interest" description="Disordered" evidence="1">
    <location>
        <begin position="194"/>
        <end position="223"/>
    </location>
</feature>
<dbReference type="Proteomes" id="UP000001072">
    <property type="component" value="Unassembled WGS sequence"/>
</dbReference>
<organism evidence="3">
    <name type="scientific">Melampsora larici-populina (strain 98AG31 / pathotype 3-4-7)</name>
    <name type="common">Poplar leaf rust fungus</name>
    <dbReference type="NCBI Taxonomy" id="747676"/>
    <lineage>
        <taxon>Eukaryota</taxon>
        <taxon>Fungi</taxon>
        <taxon>Dikarya</taxon>
        <taxon>Basidiomycota</taxon>
        <taxon>Pucciniomycotina</taxon>
        <taxon>Pucciniomycetes</taxon>
        <taxon>Pucciniales</taxon>
        <taxon>Melampsoraceae</taxon>
        <taxon>Melampsora</taxon>
    </lineage>
</organism>
<evidence type="ECO:0000313" key="3">
    <source>
        <dbReference type="Proteomes" id="UP000001072"/>
    </source>
</evidence>
<keyword evidence="3" id="KW-1185">Reference proteome</keyword>
<dbReference type="eggNOG" id="ENOG502S78W">
    <property type="taxonomic scope" value="Eukaryota"/>
</dbReference>
<dbReference type="VEuPathDB" id="FungiDB:MELLADRAFT_69605"/>
<feature type="compositionally biased region" description="Basic residues" evidence="1">
    <location>
        <begin position="39"/>
        <end position="48"/>
    </location>
</feature>
<evidence type="ECO:0000256" key="1">
    <source>
        <dbReference type="SAM" id="MobiDB-lite"/>
    </source>
</evidence>